<dbReference type="Proteomes" id="UP000198705">
    <property type="component" value="Unassembled WGS sequence"/>
</dbReference>
<reference evidence="8" key="1">
    <citation type="submission" date="2016-10" db="EMBL/GenBank/DDBJ databases">
        <authorList>
            <person name="Varghese N."/>
            <person name="Submissions S."/>
        </authorList>
    </citation>
    <scope>NUCLEOTIDE SEQUENCE [LARGE SCALE GENOMIC DNA]</scope>
    <source>
        <strain evidence="8">DSM 23925</strain>
    </source>
</reference>
<organism evidence="7 8">
    <name type="scientific">Bizionia echini</name>
    <dbReference type="NCBI Taxonomy" id="649333"/>
    <lineage>
        <taxon>Bacteria</taxon>
        <taxon>Pseudomonadati</taxon>
        <taxon>Bacteroidota</taxon>
        <taxon>Flavobacteriia</taxon>
        <taxon>Flavobacteriales</taxon>
        <taxon>Flavobacteriaceae</taxon>
        <taxon>Bizionia</taxon>
    </lineage>
</organism>
<keyword evidence="8" id="KW-1185">Reference proteome</keyword>
<feature type="binding site" evidence="6">
    <location>
        <position position="298"/>
    </location>
    <ligand>
        <name>Zn(2+)</name>
        <dbReference type="ChEBI" id="CHEBI:29105"/>
    </ligand>
</feature>
<evidence type="ECO:0000256" key="3">
    <source>
        <dbReference type="ARBA" id="ARBA00022723"/>
    </source>
</evidence>
<dbReference type="GO" id="GO:0005886">
    <property type="term" value="C:plasma membrane"/>
    <property type="evidence" value="ECO:0007669"/>
    <property type="project" value="UniProtKB-SubCell"/>
</dbReference>
<feature type="binding site" evidence="6">
    <location>
        <position position="492"/>
    </location>
    <ligand>
        <name>Zn(2+)</name>
        <dbReference type="ChEBI" id="CHEBI:29105"/>
    </ligand>
</feature>
<keyword evidence="3 6" id="KW-0479">Metal-binding</keyword>
<dbReference type="EMBL" id="FOVN01000008">
    <property type="protein sequence ID" value="SFN98155.1"/>
    <property type="molecule type" value="Genomic_DNA"/>
</dbReference>
<comment type="function">
    <text evidence="6">Part of an energy-coupled inorganic carbon pump.</text>
</comment>
<evidence type="ECO:0000256" key="1">
    <source>
        <dbReference type="ARBA" id="ARBA00022448"/>
    </source>
</evidence>
<dbReference type="Pfam" id="PF10070">
    <property type="entry name" value="DabA"/>
    <property type="match status" value="1"/>
</dbReference>
<dbReference type="AlphaFoldDB" id="A0A1I5DFY3"/>
<feature type="binding site" evidence="6">
    <location>
        <position position="296"/>
    </location>
    <ligand>
        <name>Zn(2+)</name>
        <dbReference type="ChEBI" id="CHEBI:29105"/>
    </ligand>
</feature>
<evidence type="ECO:0000256" key="4">
    <source>
        <dbReference type="ARBA" id="ARBA00022833"/>
    </source>
</evidence>
<dbReference type="PANTHER" id="PTHR38344">
    <property type="entry name" value="UPF0753 PROTEIN AQ_863"/>
    <property type="match status" value="1"/>
</dbReference>
<dbReference type="GO" id="GO:0008270">
    <property type="term" value="F:zinc ion binding"/>
    <property type="evidence" value="ECO:0007669"/>
    <property type="project" value="UniProtKB-UniRule"/>
</dbReference>
<evidence type="ECO:0000256" key="2">
    <source>
        <dbReference type="ARBA" id="ARBA00022475"/>
    </source>
</evidence>
<dbReference type="STRING" id="649333.SAMN04487989_1086"/>
<dbReference type="RefSeq" id="WP_092209800.1">
    <property type="nucleotide sequence ID" value="NZ_FOVN01000008.1"/>
</dbReference>
<dbReference type="InterPro" id="IPR018752">
    <property type="entry name" value="DabA"/>
</dbReference>
<keyword evidence="1 6" id="KW-0813">Transport</keyword>
<evidence type="ECO:0000256" key="6">
    <source>
        <dbReference type="HAMAP-Rule" id="MF_01871"/>
    </source>
</evidence>
<sequence>MINQIIQKNIEEASHVIGKTWPLYAFVTSNPLSGYEQKSFKEATKQAEELLNAKVFPESAQFSQALQKGFIDRKELILLLEENQFFDTPESYLNEMVSFKKVEKINENNTLDNIVAKWLAAFMDEGLAEWDMPNKREGFYKAWRKLASFDNQLPKTSIKDIPNTSDEALEDILKHYKPSQYLKIFTYHLAALPGWTGYINYRSTSQSKWQESYPISLKDYLAVRLWIAKKIKATILPENALTTTPTTISKLQHIWLKAWEKSWQNELGTILKTKQIAFSETRKQTQNNLDAQFVFCIDTRSELIRRHVEQNGAYETFGYAGFFGIAMDYQNLNNGLTRKSCPPIVSSAYHVSETPSEYQSDKIIKYKQKNEIIKFSTYFFKRMKNMLPSAFGYVEGSGLFYGISLLARTLFPSFTNKINTKQIPVHETLCEPEIKKASNVPQSEIDIPLTEKVAIVKSAFDLMGWDKFAPIILFVGHGSHTANNPFGSSLDCGACAASPGRHNARMLAKLANLPEVKHALRAQEGIAIPNNTIFIGGEHNTTTDEILLFDSDVPDSHKNALQTLKTNLKKAQQTATEERLGVTSNSVREAHTKANNWGETRPEWGLAKNAGFIIGSRNLSKNHNLDGRCFLHSYNWELDQTGKALEGIMQGPMVVTQWINNHYYFSTVDNQLFGSGTKITHNITGKFGVVQGNGGDLKMGLPLQSINQTDLEMYHQPLRLSVVIHAPLDRVTSILERNGNLKSLIDNEWIYLMVMDPESENIIHTYHKNLVWKTATEKKNNKVSLKNNFVNKKIEVLI</sequence>
<keyword evidence="4 6" id="KW-0862">Zinc</keyword>
<keyword evidence="2 6" id="KW-1003">Cell membrane</keyword>
<comment type="similarity">
    <text evidence="6">Belongs to the inorganic carbon transporter (TC 9.A.2) DabA family.</text>
</comment>
<evidence type="ECO:0000256" key="5">
    <source>
        <dbReference type="ARBA" id="ARBA00023136"/>
    </source>
</evidence>
<comment type="cofactor">
    <cofactor evidence="6">
        <name>Zn(2+)</name>
        <dbReference type="ChEBI" id="CHEBI:29105"/>
    </cofactor>
</comment>
<protein>
    <recommendedName>
        <fullName evidence="6">Probable inorganic carbon transporter subunit DabA</fullName>
    </recommendedName>
</protein>
<comment type="subunit">
    <text evidence="6">Forms a complex with DabB.</text>
</comment>
<accession>A0A1I5DFY3</accession>
<proteinExistence type="inferred from homology"/>
<dbReference type="OrthoDB" id="9805101at2"/>
<dbReference type="HAMAP" id="MF_01871">
    <property type="entry name" value="DabA"/>
    <property type="match status" value="1"/>
</dbReference>
<name>A0A1I5DFY3_9FLAO</name>
<comment type="subcellular location">
    <subcellularLocation>
        <location evidence="6">Cell membrane</location>
        <topology evidence="6">Peripheral membrane protein</topology>
    </subcellularLocation>
</comment>
<keyword evidence="5 6" id="KW-0472">Membrane</keyword>
<dbReference type="PANTHER" id="PTHR38344:SF1">
    <property type="entry name" value="INORGANIC CARBON TRANSPORTER SUBUNIT DABA-RELATED"/>
    <property type="match status" value="1"/>
</dbReference>
<evidence type="ECO:0000313" key="7">
    <source>
        <dbReference type="EMBL" id="SFN98155.1"/>
    </source>
</evidence>
<evidence type="ECO:0000313" key="8">
    <source>
        <dbReference type="Proteomes" id="UP000198705"/>
    </source>
</evidence>
<feature type="binding site" evidence="6">
    <location>
        <position position="477"/>
    </location>
    <ligand>
        <name>Zn(2+)</name>
        <dbReference type="ChEBI" id="CHEBI:29105"/>
    </ligand>
</feature>
<gene>
    <name evidence="6" type="primary">dabA</name>
    <name evidence="7" type="ORF">SAMN04487989_1086</name>
</gene>